<keyword evidence="5" id="KW-0349">Heme</keyword>
<keyword evidence="4" id="KW-1003">Cell membrane</keyword>
<evidence type="ECO:0000313" key="16">
    <source>
        <dbReference type="Proteomes" id="UP000253570"/>
    </source>
</evidence>
<keyword evidence="11 13" id="KW-0472">Membrane</keyword>
<dbReference type="AlphaFoldDB" id="A0A368DQJ7"/>
<evidence type="ECO:0000256" key="7">
    <source>
        <dbReference type="ARBA" id="ARBA00022723"/>
    </source>
</evidence>
<proteinExistence type="inferred from homology"/>
<sequence length="171" mass="19976">MYKSTEKPKYSLIARIFHWGFVFLFAYGLYKQVEDLNQLEDISLLKFEILFASFFLILLLCRFYYMKKTQKTSLPEDTNIAQKIAAKTVHYSMYATLATIPVTGIVIGFIYWIGLKDGFIIDTMITIHESSIILMYWLVAIHVSAAIFHRFLGDGVWSSMVPFFKERVRKK</sequence>
<feature type="transmembrane region" description="Helical" evidence="13">
    <location>
        <begin position="133"/>
        <end position="152"/>
    </location>
</feature>
<evidence type="ECO:0000259" key="14">
    <source>
        <dbReference type="Pfam" id="PF01292"/>
    </source>
</evidence>
<comment type="caution">
    <text evidence="15">The sequence shown here is derived from an EMBL/GenBank/DDBJ whole genome shotgun (WGS) entry which is preliminary data.</text>
</comment>
<dbReference type="GO" id="GO:0009055">
    <property type="term" value="F:electron transfer activity"/>
    <property type="evidence" value="ECO:0007669"/>
    <property type="project" value="InterPro"/>
</dbReference>
<evidence type="ECO:0000256" key="4">
    <source>
        <dbReference type="ARBA" id="ARBA00022475"/>
    </source>
</evidence>
<evidence type="ECO:0000256" key="1">
    <source>
        <dbReference type="ARBA" id="ARBA00001970"/>
    </source>
</evidence>
<evidence type="ECO:0000256" key="10">
    <source>
        <dbReference type="ARBA" id="ARBA00023004"/>
    </source>
</evidence>
<accession>A0A368DQJ7</accession>
<dbReference type="InterPro" id="IPR016174">
    <property type="entry name" value="Di-haem_cyt_TM"/>
</dbReference>
<comment type="subcellular location">
    <subcellularLocation>
        <location evidence="2">Cell membrane</location>
        <topology evidence="2">Multi-pass membrane protein</topology>
    </subcellularLocation>
</comment>
<dbReference type="Pfam" id="PF01292">
    <property type="entry name" value="Ni_hydr_CYTB"/>
    <property type="match status" value="1"/>
</dbReference>
<keyword evidence="3" id="KW-0813">Transport</keyword>
<feature type="transmembrane region" description="Helical" evidence="13">
    <location>
        <begin position="12"/>
        <end position="30"/>
    </location>
</feature>
<dbReference type="SUPFAM" id="SSF81342">
    <property type="entry name" value="Transmembrane di-heme cytochromes"/>
    <property type="match status" value="1"/>
</dbReference>
<comment type="cofactor">
    <cofactor evidence="1">
        <name>heme b</name>
        <dbReference type="ChEBI" id="CHEBI:60344"/>
    </cofactor>
</comment>
<dbReference type="PANTHER" id="PTHR30529">
    <property type="entry name" value="CYTOCHROME B561"/>
    <property type="match status" value="1"/>
</dbReference>
<protein>
    <submittedName>
        <fullName evidence="15">Cytochrome b/b6 domain-containing protein</fullName>
    </submittedName>
</protein>
<dbReference type="GO" id="GO:0020037">
    <property type="term" value="F:heme binding"/>
    <property type="evidence" value="ECO:0007669"/>
    <property type="project" value="TreeGrafter"/>
</dbReference>
<evidence type="ECO:0000256" key="6">
    <source>
        <dbReference type="ARBA" id="ARBA00022692"/>
    </source>
</evidence>
<evidence type="ECO:0000256" key="13">
    <source>
        <dbReference type="SAM" id="Phobius"/>
    </source>
</evidence>
<feature type="domain" description="Cytochrome b561 bacterial/Ni-hydrogenase" evidence="14">
    <location>
        <begin position="10"/>
        <end position="162"/>
    </location>
</feature>
<evidence type="ECO:0000256" key="2">
    <source>
        <dbReference type="ARBA" id="ARBA00004651"/>
    </source>
</evidence>
<dbReference type="InterPro" id="IPR011577">
    <property type="entry name" value="Cyt_b561_bac/Ni-Hgenase"/>
</dbReference>
<keyword evidence="6 13" id="KW-0812">Transmembrane</keyword>
<evidence type="ECO:0000256" key="12">
    <source>
        <dbReference type="ARBA" id="ARBA00037975"/>
    </source>
</evidence>
<keyword evidence="9 13" id="KW-1133">Transmembrane helix</keyword>
<dbReference type="PANTHER" id="PTHR30529:SF1">
    <property type="entry name" value="CYTOCHROME B561 HOMOLOG 2"/>
    <property type="match status" value="1"/>
</dbReference>
<gene>
    <name evidence="15" type="ORF">DBW71_02310</name>
</gene>
<dbReference type="GO" id="GO:0022904">
    <property type="term" value="P:respiratory electron transport chain"/>
    <property type="evidence" value="ECO:0007669"/>
    <property type="project" value="InterPro"/>
</dbReference>
<dbReference type="GO" id="GO:0005886">
    <property type="term" value="C:plasma membrane"/>
    <property type="evidence" value="ECO:0007669"/>
    <property type="project" value="UniProtKB-SubCell"/>
</dbReference>
<keyword evidence="10" id="KW-0408">Iron</keyword>
<feature type="transmembrane region" description="Helical" evidence="13">
    <location>
        <begin position="42"/>
        <end position="65"/>
    </location>
</feature>
<organism evidence="15 16">
    <name type="scientific">PS1 clade bacterium</name>
    <dbReference type="NCBI Taxonomy" id="2175152"/>
    <lineage>
        <taxon>Bacteria</taxon>
        <taxon>Pseudomonadati</taxon>
        <taxon>Pseudomonadota</taxon>
        <taxon>Alphaproteobacteria</taxon>
        <taxon>PS1 clade</taxon>
    </lineage>
</organism>
<evidence type="ECO:0000256" key="5">
    <source>
        <dbReference type="ARBA" id="ARBA00022617"/>
    </source>
</evidence>
<dbReference type="InterPro" id="IPR052168">
    <property type="entry name" value="Cytochrome_b561_oxidase"/>
</dbReference>
<evidence type="ECO:0000256" key="11">
    <source>
        <dbReference type="ARBA" id="ARBA00023136"/>
    </source>
</evidence>
<evidence type="ECO:0000256" key="3">
    <source>
        <dbReference type="ARBA" id="ARBA00022448"/>
    </source>
</evidence>
<reference evidence="15 16" key="1">
    <citation type="journal article" date="2018" name="Microbiome">
        <title>Fine metagenomic profile of the Mediterranean stratified and mixed water columns revealed by assembly and recruitment.</title>
        <authorList>
            <person name="Haro-Moreno J.M."/>
            <person name="Lopez-Perez M."/>
            <person name="De La Torre J.R."/>
            <person name="Picazo A."/>
            <person name="Camacho A."/>
            <person name="Rodriguez-Valera F."/>
        </authorList>
    </citation>
    <scope>NUCLEOTIDE SEQUENCE [LARGE SCALE GENOMIC DNA]</scope>
    <source>
        <strain evidence="15">MED-G57</strain>
    </source>
</reference>
<evidence type="ECO:0000256" key="8">
    <source>
        <dbReference type="ARBA" id="ARBA00022982"/>
    </source>
</evidence>
<dbReference type="Proteomes" id="UP000253570">
    <property type="component" value="Unassembled WGS sequence"/>
</dbReference>
<feature type="transmembrane region" description="Helical" evidence="13">
    <location>
        <begin position="91"/>
        <end position="113"/>
    </location>
</feature>
<keyword evidence="8" id="KW-0249">Electron transport</keyword>
<name>A0A368DQJ7_9PROT</name>
<dbReference type="EMBL" id="QOQD01000004">
    <property type="protein sequence ID" value="RCL73924.1"/>
    <property type="molecule type" value="Genomic_DNA"/>
</dbReference>
<evidence type="ECO:0000256" key="9">
    <source>
        <dbReference type="ARBA" id="ARBA00022989"/>
    </source>
</evidence>
<evidence type="ECO:0000313" key="15">
    <source>
        <dbReference type="EMBL" id="RCL73924.1"/>
    </source>
</evidence>
<keyword evidence="7" id="KW-0479">Metal-binding</keyword>
<dbReference type="GO" id="GO:0046872">
    <property type="term" value="F:metal ion binding"/>
    <property type="evidence" value="ECO:0007669"/>
    <property type="project" value="UniProtKB-KW"/>
</dbReference>
<comment type="similarity">
    <text evidence="12">Belongs to the cytochrome b561 family.</text>
</comment>